<dbReference type="InterPro" id="IPR036612">
    <property type="entry name" value="KH_dom_type_1_sf"/>
</dbReference>
<dbReference type="SUPFAM" id="SSF54791">
    <property type="entry name" value="Eukaryotic type KH-domain (KH-domain type I)"/>
    <property type="match status" value="1"/>
</dbReference>
<keyword evidence="2" id="KW-1185">Reference proteome</keyword>
<organism evidence="1 2">
    <name type="scientific">Rhizopus stolonifer</name>
    <name type="common">Rhizopus nigricans</name>
    <dbReference type="NCBI Taxonomy" id="4846"/>
    <lineage>
        <taxon>Eukaryota</taxon>
        <taxon>Fungi</taxon>
        <taxon>Fungi incertae sedis</taxon>
        <taxon>Mucoromycota</taxon>
        <taxon>Mucoromycotina</taxon>
        <taxon>Mucoromycetes</taxon>
        <taxon>Mucorales</taxon>
        <taxon>Mucorineae</taxon>
        <taxon>Rhizopodaceae</taxon>
        <taxon>Rhizopus</taxon>
    </lineage>
</organism>
<sequence length="110" mass="12822">MTETTDAQKLINAVEAEKNYRCYAHLRAIVDRKRAGVIISKKGLCIQYLKTHYNVSVNLSRVALDEDWGRLVHIHGPHKHVTDAWKFRLKREENKDDEATIRITNMLHTI</sequence>
<dbReference type="EMBL" id="PJQM01001861">
    <property type="protein sequence ID" value="RCI00240.1"/>
    <property type="molecule type" value="Genomic_DNA"/>
</dbReference>
<evidence type="ECO:0008006" key="3">
    <source>
        <dbReference type="Google" id="ProtNLM"/>
    </source>
</evidence>
<dbReference type="GO" id="GO:0003723">
    <property type="term" value="F:RNA binding"/>
    <property type="evidence" value="ECO:0007669"/>
    <property type="project" value="InterPro"/>
</dbReference>
<dbReference type="AlphaFoldDB" id="A0A367KDR1"/>
<name>A0A367KDR1_RHIST</name>
<evidence type="ECO:0000313" key="2">
    <source>
        <dbReference type="Proteomes" id="UP000253551"/>
    </source>
</evidence>
<dbReference type="Proteomes" id="UP000253551">
    <property type="component" value="Unassembled WGS sequence"/>
</dbReference>
<gene>
    <name evidence="1" type="ORF">CU098_007802</name>
</gene>
<accession>A0A367KDR1</accession>
<reference evidence="1 2" key="1">
    <citation type="journal article" date="2018" name="G3 (Bethesda)">
        <title>Phylogenetic and Phylogenomic Definition of Rhizopus Species.</title>
        <authorList>
            <person name="Gryganskyi A.P."/>
            <person name="Golan J."/>
            <person name="Dolatabadi S."/>
            <person name="Mondo S."/>
            <person name="Robb S."/>
            <person name="Idnurm A."/>
            <person name="Muszewska A."/>
            <person name="Steczkiewicz K."/>
            <person name="Masonjones S."/>
            <person name="Liao H.L."/>
            <person name="Gajdeczka M.T."/>
            <person name="Anike F."/>
            <person name="Vuek A."/>
            <person name="Anishchenko I.M."/>
            <person name="Voigt K."/>
            <person name="de Hoog G.S."/>
            <person name="Smith M.E."/>
            <person name="Heitman J."/>
            <person name="Vilgalys R."/>
            <person name="Stajich J.E."/>
        </authorList>
    </citation>
    <scope>NUCLEOTIDE SEQUENCE [LARGE SCALE GENOMIC DNA]</scope>
    <source>
        <strain evidence="1 2">LSU 92-RS-03</strain>
    </source>
</reference>
<dbReference type="Gene3D" id="3.30.1370.10">
    <property type="entry name" value="K Homology domain, type 1"/>
    <property type="match status" value="1"/>
</dbReference>
<dbReference type="OrthoDB" id="10271402at2759"/>
<protein>
    <recommendedName>
        <fullName evidence="3">K Homology domain-containing protein</fullName>
    </recommendedName>
</protein>
<evidence type="ECO:0000313" key="1">
    <source>
        <dbReference type="EMBL" id="RCI00240.1"/>
    </source>
</evidence>
<comment type="caution">
    <text evidence="1">The sequence shown here is derived from an EMBL/GenBank/DDBJ whole genome shotgun (WGS) entry which is preliminary data.</text>
</comment>
<proteinExistence type="predicted"/>